<feature type="binding site" evidence="7 8">
    <location>
        <position position="86"/>
    </location>
    <ligand>
        <name>S-adenosyl-L-methionine</name>
        <dbReference type="ChEBI" id="CHEBI:59789"/>
    </ligand>
</feature>
<evidence type="ECO:0000256" key="2">
    <source>
        <dbReference type="ARBA" id="ARBA00022552"/>
    </source>
</evidence>
<comment type="catalytic activity">
    <reaction evidence="7">
        <text>adenosine(1518)/adenosine(1519) in 16S rRNA + 4 S-adenosyl-L-methionine = N(6)-dimethyladenosine(1518)/N(6)-dimethyladenosine(1519) in 16S rRNA + 4 S-adenosyl-L-homocysteine + 4 H(+)</text>
        <dbReference type="Rhea" id="RHEA:19609"/>
        <dbReference type="Rhea" id="RHEA-COMP:10232"/>
        <dbReference type="Rhea" id="RHEA-COMP:10233"/>
        <dbReference type="ChEBI" id="CHEBI:15378"/>
        <dbReference type="ChEBI" id="CHEBI:57856"/>
        <dbReference type="ChEBI" id="CHEBI:59789"/>
        <dbReference type="ChEBI" id="CHEBI:74411"/>
        <dbReference type="ChEBI" id="CHEBI:74493"/>
        <dbReference type="EC" id="2.1.1.182"/>
    </reaction>
</comment>
<dbReference type="InterPro" id="IPR029063">
    <property type="entry name" value="SAM-dependent_MTases_sf"/>
</dbReference>
<dbReference type="InterPro" id="IPR023165">
    <property type="entry name" value="rRNA_Ade_diMease-like_C"/>
</dbReference>
<dbReference type="PANTHER" id="PTHR11727">
    <property type="entry name" value="DIMETHYLADENOSINE TRANSFERASE"/>
    <property type="match status" value="1"/>
</dbReference>
<evidence type="ECO:0000313" key="11">
    <source>
        <dbReference type="Proteomes" id="UP000177777"/>
    </source>
</evidence>
<feature type="binding site" evidence="7 8">
    <location>
        <position position="107"/>
    </location>
    <ligand>
        <name>S-adenosyl-L-methionine</name>
        <dbReference type="ChEBI" id="CHEBI:59789"/>
    </ligand>
</feature>
<sequence>MKAKKSLGQNFLKSQIALRKIIEAGEISEEDIILEIGPGRGALTEKLLEKTGLVIAVEKDHKLVESLKIKFAKEIKANTLILVYEDILKFDIRTYNLETRTYKIIANIPYNITGAILKKFLTAKHQPKRMVLMVQKEVAERIVAKNKKESILSISVKAYGEPKMIMKVSRRYFSPEPEVDSAIIKISDISRKTFEKNNVGEEKFWEIVKRGFAHKRKKLSGNLKALCQRDTLTYLENKRAEDLTLPDWLAIAKMCYY</sequence>
<comment type="function">
    <text evidence="7">Specifically dimethylates two adjacent adenosines (A1518 and A1519) in the loop of a conserved hairpin near the 3'-end of 16S rRNA in the 30S particle. May play a critical role in biogenesis of 30S subunits.</text>
</comment>
<dbReference type="InterPro" id="IPR020596">
    <property type="entry name" value="rRNA_Ade_Mease_Trfase_CS"/>
</dbReference>
<feature type="binding site" evidence="7 8">
    <location>
        <position position="10"/>
    </location>
    <ligand>
        <name>S-adenosyl-L-methionine</name>
        <dbReference type="ChEBI" id="CHEBI:59789"/>
    </ligand>
</feature>
<dbReference type="Gene3D" id="1.10.8.100">
    <property type="entry name" value="Ribosomal RNA adenine dimethylase-like, domain 2"/>
    <property type="match status" value="1"/>
</dbReference>
<dbReference type="InterPro" id="IPR011530">
    <property type="entry name" value="rRNA_adenine_dimethylase"/>
</dbReference>
<evidence type="ECO:0000259" key="9">
    <source>
        <dbReference type="SMART" id="SM00650"/>
    </source>
</evidence>
<evidence type="ECO:0000256" key="5">
    <source>
        <dbReference type="ARBA" id="ARBA00022691"/>
    </source>
</evidence>
<dbReference type="PROSITE" id="PS51689">
    <property type="entry name" value="SAM_RNA_A_N6_MT"/>
    <property type="match status" value="1"/>
</dbReference>
<comment type="subcellular location">
    <subcellularLocation>
        <location evidence="7">Cytoplasm</location>
    </subcellularLocation>
</comment>
<keyword evidence="5 7" id="KW-0949">S-adenosyl-L-methionine</keyword>
<keyword evidence="1 7" id="KW-0963">Cytoplasm</keyword>
<accession>A0A1F6W501</accession>
<dbReference type="InterPro" id="IPR001737">
    <property type="entry name" value="KsgA/Erm"/>
</dbReference>
<dbReference type="EC" id="2.1.1.182" evidence="7"/>
<dbReference type="SMART" id="SM00650">
    <property type="entry name" value="rADc"/>
    <property type="match status" value="1"/>
</dbReference>
<keyword evidence="2 7" id="KW-0698">rRNA processing</keyword>
<dbReference type="EMBL" id="MFUE01000020">
    <property type="protein sequence ID" value="OGI76990.1"/>
    <property type="molecule type" value="Genomic_DNA"/>
</dbReference>
<dbReference type="Pfam" id="PF00398">
    <property type="entry name" value="RrnaAD"/>
    <property type="match status" value="1"/>
</dbReference>
<gene>
    <name evidence="7" type="primary">rsmA</name>
    <name evidence="7" type="synonym">ksgA</name>
    <name evidence="10" type="ORF">A3D42_02575</name>
</gene>
<feature type="binding site" evidence="7 8">
    <location>
        <position position="58"/>
    </location>
    <ligand>
        <name>S-adenosyl-L-methionine</name>
        <dbReference type="ChEBI" id="CHEBI:59789"/>
    </ligand>
</feature>
<keyword evidence="6 7" id="KW-0694">RNA-binding</keyword>
<feature type="binding site" evidence="7 8">
    <location>
        <position position="37"/>
    </location>
    <ligand>
        <name>S-adenosyl-L-methionine</name>
        <dbReference type="ChEBI" id="CHEBI:59789"/>
    </ligand>
</feature>
<dbReference type="Proteomes" id="UP000177777">
    <property type="component" value="Unassembled WGS sequence"/>
</dbReference>
<dbReference type="PROSITE" id="PS01131">
    <property type="entry name" value="RRNA_A_DIMETH"/>
    <property type="match status" value="1"/>
</dbReference>
<feature type="binding site" evidence="7 8">
    <location>
        <position position="12"/>
    </location>
    <ligand>
        <name>S-adenosyl-L-methionine</name>
        <dbReference type="ChEBI" id="CHEBI:59789"/>
    </ligand>
</feature>
<evidence type="ECO:0000256" key="1">
    <source>
        <dbReference type="ARBA" id="ARBA00022490"/>
    </source>
</evidence>
<evidence type="ECO:0000256" key="6">
    <source>
        <dbReference type="ARBA" id="ARBA00022884"/>
    </source>
</evidence>
<dbReference type="InterPro" id="IPR020598">
    <property type="entry name" value="rRNA_Ade_methylase_Trfase_N"/>
</dbReference>
<dbReference type="PANTHER" id="PTHR11727:SF7">
    <property type="entry name" value="DIMETHYLADENOSINE TRANSFERASE-RELATED"/>
    <property type="match status" value="1"/>
</dbReference>
<dbReference type="STRING" id="1801754.A3D42_02575"/>
<dbReference type="Gene3D" id="3.40.50.150">
    <property type="entry name" value="Vaccinia Virus protein VP39"/>
    <property type="match status" value="1"/>
</dbReference>
<dbReference type="SUPFAM" id="SSF53335">
    <property type="entry name" value="S-adenosyl-L-methionine-dependent methyltransferases"/>
    <property type="match status" value="1"/>
</dbReference>
<keyword evidence="3 7" id="KW-0489">Methyltransferase</keyword>
<evidence type="ECO:0000313" key="10">
    <source>
        <dbReference type="EMBL" id="OGI76990.1"/>
    </source>
</evidence>
<comment type="caution">
    <text evidence="10">The sequence shown here is derived from an EMBL/GenBank/DDBJ whole genome shotgun (WGS) entry which is preliminary data.</text>
</comment>
<dbReference type="GO" id="GO:0052908">
    <property type="term" value="F:16S rRNA (adenine(1518)-N(6)/adenine(1519)-N(6))-dimethyltransferase activity"/>
    <property type="evidence" value="ECO:0007669"/>
    <property type="project" value="UniProtKB-EC"/>
</dbReference>
<dbReference type="NCBIfam" id="TIGR00755">
    <property type="entry name" value="ksgA"/>
    <property type="match status" value="1"/>
</dbReference>
<dbReference type="GO" id="GO:0003723">
    <property type="term" value="F:RNA binding"/>
    <property type="evidence" value="ECO:0007669"/>
    <property type="project" value="UniProtKB-UniRule"/>
</dbReference>
<evidence type="ECO:0000256" key="8">
    <source>
        <dbReference type="PROSITE-ProRule" id="PRU01026"/>
    </source>
</evidence>
<dbReference type="HAMAP" id="MF_00607">
    <property type="entry name" value="16SrRNA_methyltr_A"/>
    <property type="match status" value="1"/>
</dbReference>
<evidence type="ECO:0000256" key="4">
    <source>
        <dbReference type="ARBA" id="ARBA00022679"/>
    </source>
</evidence>
<dbReference type="GO" id="GO:0005829">
    <property type="term" value="C:cytosol"/>
    <property type="evidence" value="ECO:0007669"/>
    <property type="project" value="TreeGrafter"/>
</dbReference>
<dbReference type="AlphaFoldDB" id="A0A1F6W501"/>
<reference evidence="10 11" key="1">
    <citation type="journal article" date="2016" name="Nat. Commun.">
        <title>Thousands of microbial genomes shed light on interconnected biogeochemical processes in an aquifer system.</title>
        <authorList>
            <person name="Anantharaman K."/>
            <person name="Brown C.T."/>
            <person name="Hug L.A."/>
            <person name="Sharon I."/>
            <person name="Castelle C.J."/>
            <person name="Probst A.J."/>
            <person name="Thomas B.C."/>
            <person name="Singh A."/>
            <person name="Wilkins M.J."/>
            <person name="Karaoz U."/>
            <person name="Brodie E.L."/>
            <person name="Williams K.H."/>
            <person name="Hubbard S.S."/>
            <person name="Banfield J.F."/>
        </authorList>
    </citation>
    <scope>NUCLEOTIDE SEQUENCE [LARGE SCALE GENOMIC DNA]</scope>
</reference>
<feature type="domain" description="Ribosomal RNA adenine methylase transferase N-terminal" evidence="9">
    <location>
        <begin position="17"/>
        <end position="190"/>
    </location>
</feature>
<protein>
    <recommendedName>
        <fullName evidence="7">Ribosomal RNA small subunit methyltransferase A</fullName>
        <ecNumber evidence="7">2.1.1.182</ecNumber>
    </recommendedName>
    <alternativeName>
        <fullName evidence="7">16S rRNA (adenine(1518)-N(6)/adenine(1519)-N(6))-dimethyltransferase</fullName>
    </alternativeName>
    <alternativeName>
        <fullName evidence="7">16S rRNA dimethyladenosine transferase</fullName>
    </alternativeName>
    <alternativeName>
        <fullName evidence="7">16S rRNA dimethylase</fullName>
    </alternativeName>
    <alternativeName>
        <fullName evidence="7">S-adenosylmethionine-6-N', N'-adenosyl(rRNA) dimethyltransferase</fullName>
    </alternativeName>
</protein>
<comment type="similarity">
    <text evidence="7">Belongs to the class I-like SAM-binding methyltransferase superfamily. rRNA adenine N(6)-methyltransferase family. RsmA subfamily.</text>
</comment>
<keyword evidence="4 7" id="KW-0808">Transferase</keyword>
<evidence type="ECO:0000256" key="7">
    <source>
        <dbReference type="HAMAP-Rule" id="MF_00607"/>
    </source>
</evidence>
<evidence type="ECO:0000256" key="3">
    <source>
        <dbReference type="ARBA" id="ARBA00022603"/>
    </source>
</evidence>
<proteinExistence type="inferred from homology"/>
<name>A0A1F6W501_9BACT</name>
<organism evidence="10 11">
    <name type="scientific">Candidatus Nomurabacteria bacterium RIFCSPHIGHO2_02_FULL_41_18</name>
    <dbReference type="NCBI Taxonomy" id="1801754"/>
    <lineage>
        <taxon>Bacteria</taxon>
        <taxon>Candidatus Nomuraibacteriota</taxon>
    </lineage>
</organism>